<organism evidence="1 2">
    <name type="scientific">Aristaeella lactis</name>
    <dbReference type="NCBI Taxonomy" id="3046383"/>
    <lineage>
        <taxon>Bacteria</taxon>
        <taxon>Bacillati</taxon>
        <taxon>Bacillota</taxon>
        <taxon>Clostridia</taxon>
        <taxon>Eubacteriales</taxon>
        <taxon>Aristaeellaceae</taxon>
        <taxon>Aristaeella</taxon>
    </lineage>
</organism>
<protein>
    <submittedName>
        <fullName evidence="1">Electron transport complex, RnfABCDGE type, D subunit/electron transport complex, RnfABCDGE type, G subunit</fullName>
    </submittedName>
</protein>
<name>A0AC61PMB7_9FIRM</name>
<reference evidence="1" key="1">
    <citation type="submission" date="2017-04" db="EMBL/GenBank/DDBJ databases">
        <authorList>
            <person name="Varghese N."/>
            <person name="Submissions S."/>
        </authorList>
    </citation>
    <scope>NUCLEOTIDE SEQUENCE</scope>
    <source>
        <strain evidence="1">WTE2008</strain>
    </source>
</reference>
<proteinExistence type="predicted"/>
<comment type="caution">
    <text evidence="1">The sequence shown here is derived from an EMBL/GenBank/DDBJ whole genome shotgun (WGS) entry which is preliminary data.</text>
</comment>
<accession>A0AC61PMB7</accession>
<keyword evidence="2" id="KW-1185">Reference proteome</keyword>
<dbReference type="EMBL" id="FWXZ01000003">
    <property type="protein sequence ID" value="SMC67861.1"/>
    <property type="molecule type" value="Genomic_DNA"/>
</dbReference>
<sequence length="518" mass="54135">MNTMLNLSAAPHARDKWTTPFIMRMVTLSLLPATIVGILVYGWNAFGIVALAIVSAVASEWLFCKVCKKPSTIWDGSAVVTGLLLALSLGPQTPLYIPVIGSVFAIVVCKGCFGGLGKNFINPALAARCFLLISFANAMAIKPVVDAVATATPVGAMKAGEVVDITKMFLGTADGVIGSSILALLAGGLLLWSMDIIHGQICFSVLIGFTVFLGLFGGKGFDPAYLLAHLCGGGVVMGAFFMATDYVTSPVSRLGQFIYGCLIGVLGGLFRLKGNTADSFSYAIIIGNVCSPLIDTYIVQKPFAYRKIGKTRKTSKEPFRIPKPVIALTLIAALAGVALSGVYSMTKDTIEEQKAMAERASYNEVCPGTDKFETSEAAKAKLEELAGGNWGTEYGSTRINEAFVGKDADGNVTGYALSVSSKGFGGDVTMALGLTPDGKVNKISFTELNETAGLGMRADEDSFKDQFPGKSGSVALVKGAAGENEISAITGATVTSTAVTNALNAGLNFYETVLKGGN</sequence>
<evidence type="ECO:0000313" key="1">
    <source>
        <dbReference type="EMBL" id="SMC67861.1"/>
    </source>
</evidence>
<gene>
    <name evidence="1" type="ORF">SAMN06297397_1974</name>
</gene>
<evidence type="ECO:0000313" key="2">
    <source>
        <dbReference type="Proteomes" id="UP000192328"/>
    </source>
</evidence>
<dbReference type="Proteomes" id="UP000192328">
    <property type="component" value="Unassembled WGS sequence"/>
</dbReference>